<dbReference type="GO" id="GO:0004252">
    <property type="term" value="F:serine-type endopeptidase activity"/>
    <property type="evidence" value="ECO:0007669"/>
    <property type="project" value="InterPro"/>
</dbReference>
<gene>
    <name evidence="6" type="ORF">IMZ28_05985</name>
</gene>
<proteinExistence type="inferred from homology"/>
<dbReference type="InterPro" id="IPR001478">
    <property type="entry name" value="PDZ"/>
</dbReference>
<evidence type="ECO:0000259" key="5">
    <source>
        <dbReference type="PROSITE" id="PS50106"/>
    </source>
</evidence>
<dbReference type="PROSITE" id="PS50106">
    <property type="entry name" value="PDZ"/>
    <property type="match status" value="1"/>
</dbReference>
<keyword evidence="2" id="KW-0645">Protease</keyword>
<evidence type="ECO:0000256" key="1">
    <source>
        <dbReference type="ARBA" id="ARBA00010541"/>
    </source>
</evidence>
<evidence type="ECO:0000256" key="4">
    <source>
        <dbReference type="ARBA" id="ARBA00022825"/>
    </source>
</evidence>
<dbReference type="KEGG" id="sinu:IMZ28_05985"/>
<evidence type="ECO:0000313" key="7">
    <source>
        <dbReference type="Proteomes" id="UP000595074"/>
    </source>
</evidence>
<dbReference type="InterPro" id="IPR051201">
    <property type="entry name" value="Chloro_Bact_Ser_Proteases"/>
</dbReference>
<dbReference type="SUPFAM" id="SSF50494">
    <property type="entry name" value="Trypsin-like serine proteases"/>
    <property type="match status" value="1"/>
</dbReference>
<feature type="domain" description="PDZ" evidence="5">
    <location>
        <begin position="253"/>
        <end position="351"/>
    </location>
</feature>
<dbReference type="PRINTS" id="PR00834">
    <property type="entry name" value="PROTEASES2C"/>
</dbReference>
<dbReference type="SMART" id="SM00228">
    <property type="entry name" value="PDZ"/>
    <property type="match status" value="1"/>
</dbReference>
<evidence type="ECO:0000256" key="2">
    <source>
        <dbReference type="ARBA" id="ARBA00022670"/>
    </source>
</evidence>
<dbReference type="PANTHER" id="PTHR43343">
    <property type="entry name" value="PEPTIDASE S12"/>
    <property type="match status" value="1"/>
</dbReference>
<keyword evidence="7" id="KW-1185">Reference proteome</keyword>
<dbReference type="InterPro" id="IPR043504">
    <property type="entry name" value="Peptidase_S1_PA_chymotrypsin"/>
</dbReference>
<evidence type="ECO:0000313" key="6">
    <source>
        <dbReference type="EMBL" id="QOR61016.1"/>
    </source>
</evidence>
<keyword evidence="3" id="KW-0378">Hydrolase</keyword>
<dbReference type="Proteomes" id="UP000595074">
    <property type="component" value="Chromosome"/>
</dbReference>
<sequence>MKKYKYYTLLFILVALLLLTNTVMTNLKESRALSFRNTALTTEEQQDISIFENVKDSVVFISIHQQVIDYWRMSTLDIPKGSGSGFIWDRNGHIVTNYHVIMNANKAIVTLKNGKRYQASLVGVAPSYDIAVLKIQPLKQLLKPLELATSRDLRVGQTVYAVGNPFGLDWTMTKGIISALERSMYATNGIPIKHMIQTDASINPGNSGGPLLNSQGRVIGVNNMILSPSGANAGIGFSIPIDTVKRVVNAIIEKGIYVRPSIGISVDNRLNELYQRYSGMHGVVVADVIPDTSAAKNRLRSTFIDPKGSIIFGDVIISVDAQRTETLEDLYSILDEYKKGDTVILEVLRDNKKKKIEIELQ</sequence>
<dbReference type="Gene3D" id="2.30.42.10">
    <property type="match status" value="1"/>
</dbReference>
<dbReference type="EMBL" id="CP063164">
    <property type="protein sequence ID" value="QOR61016.1"/>
    <property type="molecule type" value="Genomic_DNA"/>
</dbReference>
<dbReference type="InterPro" id="IPR001940">
    <property type="entry name" value="Peptidase_S1C"/>
</dbReference>
<dbReference type="InterPro" id="IPR009003">
    <property type="entry name" value="Peptidase_S1_PA"/>
</dbReference>
<dbReference type="Pfam" id="PF13365">
    <property type="entry name" value="Trypsin_2"/>
    <property type="match status" value="1"/>
</dbReference>
<dbReference type="GO" id="GO:0006508">
    <property type="term" value="P:proteolysis"/>
    <property type="evidence" value="ECO:0007669"/>
    <property type="project" value="UniProtKB-KW"/>
</dbReference>
<dbReference type="InterPro" id="IPR036034">
    <property type="entry name" value="PDZ_sf"/>
</dbReference>
<dbReference type="AlphaFoldDB" id="A0A7M1S0V8"/>
<dbReference type="Gene3D" id="2.40.10.10">
    <property type="entry name" value="Trypsin-like serine proteases"/>
    <property type="match status" value="2"/>
</dbReference>
<dbReference type="RefSeq" id="WP_197547687.1">
    <property type="nucleotide sequence ID" value="NZ_CP063164.1"/>
</dbReference>
<accession>A0A7M1S0V8</accession>
<name>A0A7M1S0V8_9BACT</name>
<evidence type="ECO:0000256" key="3">
    <source>
        <dbReference type="ARBA" id="ARBA00022801"/>
    </source>
</evidence>
<comment type="similarity">
    <text evidence="1">Belongs to the peptidase S1C family.</text>
</comment>
<dbReference type="Pfam" id="PF13180">
    <property type="entry name" value="PDZ_2"/>
    <property type="match status" value="1"/>
</dbReference>
<reference evidence="6 7" key="1">
    <citation type="submission" date="2020-10" db="EMBL/GenBank/DDBJ databases">
        <title>The genome of sulfurovum sp.</title>
        <authorList>
            <person name="Xie S."/>
            <person name="Shao Z."/>
            <person name="Jiang L."/>
        </authorList>
    </citation>
    <scope>NUCLEOTIDE SEQUENCE [LARGE SCALE GENOMIC DNA]</scope>
    <source>
        <strain evidence="6 7">ST-419</strain>
    </source>
</reference>
<keyword evidence="4" id="KW-0720">Serine protease</keyword>
<organism evidence="6 7">
    <name type="scientific">Sulfurovum indicum</name>
    <dbReference type="NCBI Taxonomy" id="2779528"/>
    <lineage>
        <taxon>Bacteria</taxon>
        <taxon>Pseudomonadati</taxon>
        <taxon>Campylobacterota</taxon>
        <taxon>Epsilonproteobacteria</taxon>
        <taxon>Campylobacterales</taxon>
        <taxon>Sulfurovaceae</taxon>
        <taxon>Sulfurovum</taxon>
    </lineage>
</organism>
<dbReference type="SUPFAM" id="SSF50156">
    <property type="entry name" value="PDZ domain-like"/>
    <property type="match status" value="1"/>
</dbReference>
<dbReference type="FunFam" id="2.40.10.10:FF:000001">
    <property type="entry name" value="Periplasmic serine protease DegS"/>
    <property type="match status" value="1"/>
</dbReference>
<dbReference type="PANTHER" id="PTHR43343:SF3">
    <property type="entry name" value="PROTEASE DO-LIKE 8, CHLOROPLASTIC"/>
    <property type="match status" value="1"/>
</dbReference>
<protein>
    <submittedName>
        <fullName evidence="6">Trypsin-like peptidase domain-containing protein</fullName>
    </submittedName>
</protein>